<dbReference type="AlphaFoldDB" id="A0A5Q0Q6C5"/>
<gene>
    <name evidence="1" type="ORF">GFH32_00585</name>
</gene>
<evidence type="ECO:0000313" key="2">
    <source>
        <dbReference type="Proteomes" id="UP000326921"/>
    </source>
</evidence>
<dbReference type="KEGG" id="sphe:GFH32_00585"/>
<organism evidence="1 2">
    <name type="scientific">Sphingobacterium zhuxiongii</name>
    <dbReference type="NCBI Taxonomy" id="2662364"/>
    <lineage>
        <taxon>Bacteria</taxon>
        <taxon>Pseudomonadati</taxon>
        <taxon>Bacteroidota</taxon>
        <taxon>Sphingobacteriia</taxon>
        <taxon>Sphingobacteriales</taxon>
        <taxon>Sphingobacteriaceae</taxon>
        <taxon>Sphingobacterium</taxon>
    </lineage>
</organism>
<keyword evidence="2" id="KW-1185">Reference proteome</keyword>
<protein>
    <submittedName>
        <fullName evidence="1">Uncharacterized protein</fullName>
    </submittedName>
</protein>
<dbReference type="EMBL" id="CP045652">
    <property type="protein sequence ID" value="QGA24906.1"/>
    <property type="molecule type" value="Genomic_DNA"/>
</dbReference>
<sequence>MATLGPFGLQVRDRSLSFTILTAVGIKINYFYMGSITYNPDGTRFRWYILNPSWLKEKNVLYFIELIKNGESESPLMAAACAVWRKSSALVAGLYSGGGFTGESYMFLDNEMFSSFCRTSYGPPIENMQKIRSLLRDGIIRVQCQTPVEISYDSITNQFLLVSENMEEMVEDLVEAYKKEDSLPEFPRSW</sequence>
<accession>A0A5Q0Q6C5</accession>
<dbReference type="Proteomes" id="UP000326921">
    <property type="component" value="Chromosome"/>
</dbReference>
<proteinExistence type="predicted"/>
<dbReference type="RefSeq" id="WP_153509229.1">
    <property type="nucleotide sequence ID" value="NZ_CP045652.1"/>
</dbReference>
<name>A0A5Q0Q6C5_9SPHI</name>
<reference evidence="1 2" key="1">
    <citation type="submission" date="2019-10" db="EMBL/GenBank/DDBJ databases">
        <authorList>
            <person name="Dong K."/>
        </authorList>
    </citation>
    <scope>NUCLEOTIDE SEQUENCE [LARGE SCALE GENOMIC DNA]</scope>
    <source>
        <strain evidence="2">dk4302</strain>
    </source>
</reference>
<evidence type="ECO:0000313" key="1">
    <source>
        <dbReference type="EMBL" id="QGA24906.1"/>
    </source>
</evidence>